<feature type="chain" id="PRO_5045534056" evidence="2">
    <location>
        <begin position="31"/>
        <end position="169"/>
    </location>
</feature>
<gene>
    <name evidence="4" type="ORF">ACFOEK_08715</name>
</gene>
<dbReference type="CDD" id="cd02966">
    <property type="entry name" value="TlpA_like_family"/>
    <property type="match status" value="1"/>
</dbReference>
<sequence>MTISVIWQKVLKLKRLCVFVLLMGVSIASAAQQASDFALRSVSDGNIRLSEYYGDVVMLNFWATWCGPCKQELPVLESLQKKFQRAGFTVLAVNVDSEDVDVPGYLKEFDLSYPVLLDQSHSVVKEYNIRAMPGSVFLSRDGEVRHVHLGYQDGDQSKYEQIIEALLKE</sequence>
<feature type="domain" description="Thioredoxin" evidence="3">
    <location>
        <begin position="28"/>
        <end position="168"/>
    </location>
</feature>
<organism evidence="4 5">
    <name type="scientific">Litoribrevibacter euphylliae</name>
    <dbReference type="NCBI Taxonomy" id="1834034"/>
    <lineage>
        <taxon>Bacteria</taxon>
        <taxon>Pseudomonadati</taxon>
        <taxon>Pseudomonadota</taxon>
        <taxon>Gammaproteobacteria</taxon>
        <taxon>Oceanospirillales</taxon>
        <taxon>Oceanospirillaceae</taxon>
        <taxon>Litoribrevibacter</taxon>
    </lineage>
</organism>
<accession>A0ABV7HEN0</accession>
<dbReference type="InterPro" id="IPR000866">
    <property type="entry name" value="AhpC/TSA"/>
</dbReference>
<keyword evidence="2" id="KW-0732">Signal</keyword>
<dbReference type="PANTHER" id="PTHR42852:SF17">
    <property type="entry name" value="THIOREDOXIN-LIKE PROTEIN HI_1115"/>
    <property type="match status" value="1"/>
</dbReference>
<dbReference type="EMBL" id="JBHRSZ010000004">
    <property type="protein sequence ID" value="MFC3151108.1"/>
    <property type="molecule type" value="Genomic_DNA"/>
</dbReference>
<dbReference type="PANTHER" id="PTHR42852">
    <property type="entry name" value="THIOL:DISULFIDE INTERCHANGE PROTEIN DSBE"/>
    <property type="match status" value="1"/>
</dbReference>
<dbReference type="RefSeq" id="WP_386719258.1">
    <property type="nucleotide sequence ID" value="NZ_JBHRSZ010000004.1"/>
</dbReference>
<name>A0ABV7HEN0_9GAMM</name>
<protein>
    <submittedName>
        <fullName evidence="4">TlpA family protein disulfide reductase</fullName>
    </submittedName>
</protein>
<dbReference type="PROSITE" id="PS51352">
    <property type="entry name" value="THIOREDOXIN_2"/>
    <property type="match status" value="1"/>
</dbReference>
<keyword evidence="5" id="KW-1185">Reference proteome</keyword>
<evidence type="ECO:0000313" key="4">
    <source>
        <dbReference type="EMBL" id="MFC3151108.1"/>
    </source>
</evidence>
<dbReference type="SUPFAM" id="SSF52833">
    <property type="entry name" value="Thioredoxin-like"/>
    <property type="match status" value="1"/>
</dbReference>
<feature type="signal peptide" evidence="2">
    <location>
        <begin position="1"/>
        <end position="30"/>
    </location>
</feature>
<dbReference type="InterPro" id="IPR013766">
    <property type="entry name" value="Thioredoxin_domain"/>
</dbReference>
<dbReference type="PROSITE" id="PS00194">
    <property type="entry name" value="THIOREDOXIN_1"/>
    <property type="match status" value="1"/>
</dbReference>
<dbReference type="InterPro" id="IPR017937">
    <property type="entry name" value="Thioredoxin_CS"/>
</dbReference>
<dbReference type="Pfam" id="PF00578">
    <property type="entry name" value="AhpC-TSA"/>
    <property type="match status" value="1"/>
</dbReference>
<evidence type="ECO:0000313" key="5">
    <source>
        <dbReference type="Proteomes" id="UP001595476"/>
    </source>
</evidence>
<dbReference type="Gene3D" id="3.40.30.10">
    <property type="entry name" value="Glutaredoxin"/>
    <property type="match status" value="1"/>
</dbReference>
<reference evidence="5" key="1">
    <citation type="journal article" date="2019" name="Int. J. Syst. Evol. Microbiol.">
        <title>The Global Catalogue of Microorganisms (GCM) 10K type strain sequencing project: providing services to taxonomists for standard genome sequencing and annotation.</title>
        <authorList>
            <consortium name="The Broad Institute Genomics Platform"/>
            <consortium name="The Broad Institute Genome Sequencing Center for Infectious Disease"/>
            <person name="Wu L."/>
            <person name="Ma J."/>
        </authorList>
    </citation>
    <scope>NUCLEOTIDE SEQUENCE [LARGE SCALE GENOMIC DNA]</scope>
    <source>
        <strain evidence="5">KCTC 52438</strain>
    </source>
</reference>
<evidence type="ECO:0000256" key="1">
    <source>
        <dbReference type="ARBA" id="ARBA00023284"/>
    </source>
</evidence>
<proteinExistence type="predicted"/>
<evidence type="ECO:0000259" key="3">
    <source>
        <dbReference type="PROSITE" id="PS51352"/>
    </source>
</evidence>
<comment type="caution">
    <text evidence="4">The sequence shown here is derived from an EMBL/GenBank/DDBJ whole genome shotgun (WGS) entry which is preliminary data.</text>
</comment>
<dbReference type="InterPro" id="IPR036249">
    <property type="entry name" value="Thioredoxin-like_sf"/>
</dbReference>
<keyword evidence="1" id="KW-0676">Redox-active center</keyword>
<evidence type="ECO:0000256" key="2">
    <source>
        <dbReference type="SAM" id="SignalP"/>
    </source>
</evidence>
<dbReference type="Proteomes" id="UP001595476">
    <property type="component" value="Unassembled WGS sequence"/>
</dbReference>
<dbReference type="InterPro" id="IPR050553">
    <property type="entry name" value="Thioredoxin_ResA/DsbE_sf"/>
</dbReference>